<proteinExistence type="predicted"/>
<dbReference type="Pfam" id="PF00512">
    <property type="entry name" value="HisKA"/>
    <property type="match status" value="1"/>
</dbReference>
<keyword evidence="7 13" id="KW-0418">Kinase</keyword>
<feature type="compositionally biased region" description="Low complexity" evidence="10">
    <location>
        <begin position="24"/>
        <end position="40"/>
    </location>
</feature>
<gene>
    <name evidence="13" type="ORF">E0W60_27570</name>
</gene>
<dbReference type="STRING" id="1349762.GCA_001592245_03702"/>
<evidence type="ECO:0000313" key="14">
    <source>
        <dbReference type="Proteomes" id="UP000295294"/>
    </source>
</evidence>
<dbReference type="InterPro" id="IPR050428">
    <property type="entry name" value="TCS_sensor_his_kinase"/>
</dbReference>
<dbReference type="SUPFAM" id="SSF47384">
    <property type="entry name" value="Homodimeric domain of signal transducing histidine kinase"/>
    <property type="match status" value="1"/>
</dbReference>
<sequence>MWPRSRTSTRISWRTSSRIATRNELPSSAAADNAGAAPASTRQAARPGSNISLRVHLLRALATPLFALVLTSGSLSYWLAAHYTTQVFDRALYGVANNIAQQIRIAGPRLEQDIPMIAQTLVEAEGTDRIYWRIHGPDGLIGGMDTWLGYGTGQTTLHDARLFYAWFSGRQVRAVRLPVMLPSAAVDELGTSEAGKPARGPIVIEVAELLDRRETAANEILLSVSVPLILLLLVGSLILSHVLKEELVPLQILADKLNRQTARSLAALDETQVPAEVAPLIRGLNALLARLRDALDAQRKFIADAAHQLRTPLTAVKLHADRAMEADSPEVVRHALREVQTAADRAVRLSNQLLSLARAEPGLSLERLGPVEHFDLAELAFEIGAEWVPQALARRIDLGFEILPGPTFTGSTPAVVRGNRLLMREALSNLIDNAVKYVPAGGRITVRAGGEAMGHRGMAVVMIEDNGPGIPPQRREEVFKRFFRGDRAAQSGGAGLGLAIVHEIVTLHQGTIHIEDVPQQPASLQGTEGTPERRAVMRFVIRIPCEPAGSTG</sequence>
<protein>
    <recommendedName>
        <fullName evidence="3">histidine kinase</fullName>
        <ecNumber evidence="3">2.7.13.3</ecNumber>
    </recommendedName>
</protein>
<dbReference type="InterPro" id="IPR004358">
    <property type="entry name" value="Sig_transdc_His_kin-like_C"/>
</dbReference>
<dbReference type="Pfam" id="PF02518">
    <property type="entry name" value="HATPase_c"/>
    <property type="match status" value="1"/>
</dbReference>
<dbReference type="EC" id="2.7.13.3" evidence="3"/>
<keyword evidence="9 11" id="KW-0472">Membrane</keyword>
<dbReference type="SMART" id="SM00388">
    <property type="entry name" value="HisKA"/>
    <property type="match status" value="1"/>
</dbReference>
<feature type="domain" description="Histidine kinase" evidence="12">
    <location>
        <begin position="304"/>
        <end position="547"/>
    </location>
</feature>
<comment type="catalytic activity">
    <reaction evidence="1">
        <text>ATP + protein L-histidine = ADP + protein N-phospho-L-histidine.</text>
        <dbReference type="EC" id="2.7.13.3"/>
    </reaction>
</comment>
<comment type="subcellular location">
    <subcellularLocation>
        <location evidence="2">Membrane</location>
    </subcellularLocation>
</comment>
<dbReference type="Pfam" id="PF08521">
    <property type="entry name" value="2CSK_N"/>
    <property type="match status" value="1"/>
</dbReference>
<dbReference type="OrthoDB" id="8554694at2"/>
<dbReference type="InterPro" id="IPR005467">
    <property type="entry name" value="His_kinase_dom"/>
</dbReference>
<evidence type="ECO:0000313" key="13">
    <source>
        <dbReference type="EMBL" id="QBY54726.1"/>
    </source>
</evidence>
<dbReference type="KEGG" id="cox:E0W60_27570"/>
<dbReference type="GO" id="GO:0005886">
    <property type="term" value="C:plasma membrane"/>
    <property type="evidence" value="ECO:0007669"/>
    <property type="project" value="TreeGrafter"/>
</dbReference>
<evidence type="ECO:0000259" key="12">
    <source>
        <dbReference type="PROSITE" id="PS50109"/>
    </source>
</evidence>
<dbReference type="Gene3D" id="3.30.565.10">
    <property type="entry name" value="Histidine kinase-like ATPase, C-terminal domain"/>
    <property type="match status" value="1"/>
</dbReference>
<evidence type="ECO:0000256" key="7">
    <source>
        <dbReference type="ARBA" id="ARBA00022777"/>
    </source>
</evidence>
<accession>A0A4P7LF90</accession>
<dbReference type="PANTHER" id="PTHR45436:SF1">
    <property type="entry name" value="SENSOR PROTEIN QSEC"/>
    <property type="match status" value="1"/>
</dbReference>
<dbReference type="PRINTS" id="PR00344">
    <property type="entry name" value="BCTRLSENSOR"/>
</dbReference>
<dbReference type="PANTHER" id="PTHR45436">
    <property type="entry name" value="SENSOR HISTIDINE KINASE YKOH"/>
    <property type="match status" value="1"/>
</dbReference>
<dbReference type="Gene3D" id="1.10.287.130">
    <property type="match status" value="1"/>
</dbReference>
<evidence type="ECO:0000256" key="4">
    <source>
        <dbReference type="ARBA" id="ARBA00022553"/>
    </source>
</evidence>
<evidence type="ECO:0000256" key="1">
    <source>
        <dbReference type="ARBA" id="ARBA00000085"/>
    </source>
</evidence>
<dbReference type="AlphaFoldDB" id="A0A4P7LF90"/>
<evidence type="ECO:0000256" key="5">
    <source>
        <dbReference type="ARBA" id="ARBA00022679"/>
    </source>
</evidence>
<keyword evidence="6 11" id="KW-0812">Transmembrane</keyword>
<dbReference type="CDD" id="cd00082">
    <property type="entry name" value="HisKA"/>
    <property type="match status" value="1"/>
</dbReference>
<dbReference type="Proteomes" id="UP000295294">
    <property type="component" value="Chromosome 2"/>
</dbReference>
<dbReference type="GO" id="GO:0000155">
    <property type="term" value="F:phosphorelay sensor kinase activity"/>
    <property type="evidence" value="ECO:0007669"/>
    <property type="project" value="InterPro"/>
</dbReference>
<evidence type="ECO:0000256" key="10">
    <source>
        <dbReference type="SAM" id="MobiDB-lite"/>
    </source>
</evidence>
<keyword evidence="8 11" id="KW-1133">Transmembrane helix</keyword>
<dbReference type="SMART" id="SM00387">
    <property type="entry name" value="HATPase_c"/>
    <property type="match status" value="1"/>
</dbReference>
<evidence type="ECO:0000256" key="9">
    <source>
        <dbReference type="ARBA" id="ARBA00023136"/>
    </source>
</evidence>
<dbReference type="RefSeq" id="WP_133096582.1">
    <property type="nucleotide sequence ID" value="NZ_CP038635.1"/>
</dbReference>
<reference evidence="13 14" key="1">
    <citation type="submission" date="2019-03" db="EMBL/GenBank/DDBJ databases">
        <title>Efficiently degradation of phenoxyalkanoic acid herbicides by Cupriavidus oxalaticus strain X32.</title>
        <authorList>
            <person name="Sheng X."/>
        </authorList>
    </citation>
    <scope>NUCLEOTIDE SEQUENCE [LARGE SCALE GENOMIC DNA]</scope>
    <source>
        <strain evidence="13 14">X32</strain>
    </source>
</reference>
<name>A0A4P7LF90_9BURK</name>
<dbReference type="PROSITE" id="PS50109">
    <property type="entry name" value="HIS_KIN"/>
    <property type="match status" value="1"/>
</dbReference>
<evidence type="ECO:0000256" key="8">
    <source>
        <dbReference type="ARBA" id="ARBA00022989"/>
    </source>
</evidence>
<evidence type="ECO:0000256" key="3">
    <source>
        <dbReference type="ARBA" id="ARBA00012438"/>
    </source>
</evidence>
<dbReference type="InterPro" id="IPR036890">
    <property type="entry name" value="HATPase_C_sf"/>
</dbReference>
<keyword evidence="5" id="KW-0808">Transferase</keyword>
<evidence type="ECO:0000256" key="2">
    <source>
        <dbReference type="ARBA" id="ARBA00004370"/>
    </source>
</evidence>
<dbReference type="InterPro" id="IPR003661">
    <property type="entry name" value="HisK_dim/P_dom"/>
</dbReference>
<feature type="region of interest" description="Disordered" evidence="10">
    <location>
        <begin position="24"/>
        <end position="43"/>
    </location>
</feature>
<organism evidence="13 14">
    <name type="scientific">Cupriavidus oxalaticus</name>
    <dbReference type="NCBI Taxonomy" id="96344"/>
    <lineage>
        <taxon>Bacteria</taxon>
        <taxon>Pseudomonadati</taxon>
        <taxon>Pseudomonadota</taxon>
        <taxon>Betaproteobacteria</taxon>
        <taxon>Burkholderiales</taxon>
        <taxon>Burkholderiaceae</taxon>
        <taxon>Cupriavidus</taxon>
    </lineage>
</organism>
<feature type="transmembrane region" description="Helical" evidence="11">
    <location>
        <begin position="220"/>
        <end position="243"/>
    </location>
</feature>
<dbReference type="InterPro" id="IPR013727">
    <property type="entry name" value="2CSK_N"/>
</dbReference>
<dbReference type="CDD" id="cd00075">
    <property type="entry name" value="HATPase"/>
    <property type="match status" value="1"/>
</dbReference>
<dbReference type="SUPFAM" id="SSF55874">
    <property type="entry name" value="ATPase domain of HSP90 chaperone/DNA topoisomerase II/histidine kinase"/>
    <property type="match status" value="1"/>
</dbReference>
<evidence type="ECO:0000256" key="11">
    <source>
        <dbReference type="SAM" id="Phobius"/>
    </source>
</evidence>
<dbReference type="EMBL" id="CP038635">
    <property type="protein sequence ID" value="QBY54726.1"/>
    <property type="molecule type" value="Genomic_DNA"/>
</dbReference>
<keyword evidence="4" id="KW-0597">Phosphoprotein</keyword>
<dbReference type="InterPro" id="IPR003594">
    <property type="entry name" value="HATPase_dom"/>
</dbReference>
<dbReference type="InterPro" id="IPR036097">
    <property type="entry name" value="HisK_dim/P_sf"/>
</dbReference>
<evidence type="ECO:0000256" key="6">
    <source>
        <dbReference type="ARBA" id="ARBA00022692"/>
    </source>
</evidence>